<dbReference type="EMBL" id="JACEON010000001">
    <property type="protein sequence ID" value="MBA4610193.1"/>
    <property type="molecule type" value="Genomic_DNA"/>
</dbReference>
<feature type="domain" description="DUF2062" evidence="3">
    <location>
        <begin position="27"/>
        <end position="176"/>
    </location>
</feature>
<keyword evidence="5" id="KW-1185">Reference proteome</keyword>
<name>A0A838XT51_9HYPH</name>
<sequence length="199" mass="21473">MLFKRRDKPNHLERLRVAVWPRHSWARSARYFSKRVLRLTASPNAIALGFAAGAFASITPFVGLHFLLSFAIAFLIGGNMLAAALGTSIGNPLTFPFIWASTYKVGSLLLYGEARTVAGGHMGEHMGGGLLQSSLDTLLPLLKPMLVGAVPLGLAVAAIFYFLVYYSVRAYQRARRQRLSARRGASPDNGHGGVDSSAA</sequence>
<dbReference type="PANTHER" id="PTHR40547:SF1">
    <property type="entry name" value="SLL0298 PROTEIN"/>
    <property type="match status" value="1"/>
</dbReference>
<protein>
    <submittedName>
        <fullName evidence="4">DUF2062 domain-containing protein</fullName>
    </submittedName>
</protein>
<feature type="transmembrane region" description="Helical" evidence="2">
    <location>
        <begin position="64"/>
        <end position="86"/>
    </location>
</feature>
<keyword evidence="2" id="KW-0472">Membrane</keyword>
<evidence type="ECO:0000313" key="5">
    <source>
        <dbReference type="Proteomes" id="UP000559404"/>
    </source>
</evidence>
<gene>
    <name evidence="4" type="ORF">H1W37_00905</name>
</gene>
<feature type="transmembrane region" description="Helical" evidence="2">
    <location>
        <begin position="145"/>
        <end position="168"/>
    </location>
</feature>
<dbReference type="AlphaFoldDB" id="A0A838XT51"/>
<feature type="transmembrane region" description="Helical" evidence="2">
    <location>
        <begin position="36"/>
        <end position="58"/>
    </location>
</feature>
<feature type="region of interest" description="Disordered" evidence="1">
    <location>
        <begin position="180"/>
        <end position="199"/>
    </location>
</feature>
<evidence type="ECO:0000313" key="4">
    <source>
        <dbReference type="EMBL" id="MBA4610193.1"/>
    </source>
</evidence>
<evidence type="ECO:0000256" key="2">
    <source>
        <dbReference type="SAM" id="Phobius"/>
    </source>
</evidence>
<dbReference type="PANTHER" id="PTHR40547">
    <property type="entry name" value="SLL0298 PROTEIN"/>
    <property type="match status" value="1"/>
</dbReference>
<dbReference type="RefSeq" id="WP_181758382.1">
    <property type="nucleotide sequence ID" value="NZ_BMCR01000001.1"/>
</dbReference>
<dbReference type="InterPro" id="IPR018639">
    <property type="entry name" value="DUF2062"/>
</dbReference>
<reference evidence="4 5" key="2">
    <citation type="submission" date="2020-08" db="EMBL/GenBank/DDBJ databases">
        <title>Stappia taiwanensis sp. nov., isolated from a coastal thermal spring.</title>
        <authorList>
            <person name="Kampfer P."/>
        </authorList>
    </citation>
    <scope>NUCLEOTIDE SEQUENCE [LARGE SCALE GENOMIC DNA]</scope>
    <source>
        <strain evidence="4 5">DSM 23284</strain>
    </source>
</reference>
<evidence type="ECO:0000259" key="3">
    <source>
        <dbReference type="Pfam" id="PF09835"/>
    </source>
</evidence>
<reference evidence="4 5" key="1">
    <citation type="submission" date="2020-07" db="EMBL/GenBank/DDBJ databases">
        <authorList>
            <person name="Li M."/>
        </authorList>
    </citation>
    <scope>NUCLEOTIDE SEQUENCE [LARGE SCALE GENOMIC DNA]</scope>
    <source>
        <strain evidence="4 5">DSM 23284</strain>
    </source>
</reference>
<proteinExistence type="predicted"/>
<keyword evidence="2" id="KW-1133">Transmembrane helix</keyword>
<evidence type="ECO:0000256" key="1">
    <source>
        <dbReference type="SAM" id="MobiDB-lite"/>
    </source>
</evidence>
<organism evidence="4 5">
    <name type="scientific">Stappia taiwanensis</name>
    <dbReference type="NCBI Taxonomy" id="992267"/>
    <lineage>
        <taxon>Bacteria</taxon>
        <taxon>Pseudomonadati</taxon>
        <taxon>Pseudomonadota</taxon>
        <taxon>Alphaproteobacteria</taxon>
        <taxon>Hyphomicrobiales</taxon>
        <taxon>Stappiaceae</taxon>
        <taxon>Stappia</taxon>
    </lineage>
</organism>
<feature type="transmembrane region" description="Helical" evidence="2">
    <location>
        <begin position="93"/>
        <end position="112"/>
    </location>
</feature>
<dbReference type="Pfam" id="PF09835">
    <property type="entry name" value="DUF2062"/>
    <property type="match status" value="1"/>
</dbReference>
<comment type="caution">
    <text evidence="4">The sequence shown here is derived from an EMBL/GenBank/DDBJ whole genome shotgun (WGS) entry which is preliminary data.</text>
</comment>
<dbReference type="Proteomes" id="UP000559404">
    <property type="component" value="Unassembled WGS sequence"/>
</dbReference>
<keyword evidence="2" id="KW-0812">Transmembrane</keyword>
<accession>A0A838XT51</accession>